<dbReference type="SUPFAM" id="SSF103473">
    <property type="entry name" value="MFS general substrate transporter"/>
    <property type="match status" value="1"/>
</dbReference>
<feature type="transmembrane region" description="Helical" evidence="5">
    <location>
        <begin position="76"/>
        <end position="94"/>
    </location>
</feature>
<protein>
    <submittedName>
        <fullName evidence="7">Sugar phosphate permease</fullName>
    </submittedName>
</protein>
<name>A0A172RVW6_9ACTN</name>
<keyword evidence="8" id="KW-1185">Reference proteome</keyword>
<gene>
    <name evidence="7" type="ORF">SAMN02910314_00248</name>
</gene>
<dbReference type="PROSITE" id="PS50850">
    <property type="entry name" value="MFS"/>
    <property type="match status" value="1"/>
</dbReference>
<organism evidence="7 8">
    <name type="scientific">Denitrobacterium detoxificans</name>
    <dbReference type="NCBI Taxonomy" id="79604"/>
    <lineage>
        <taxon>Bacteria</taxon>
        <taxon>Bacillati</taxon>
        <taxon>Actinomycetota</taxon>
        <taxon>Coriobacteriia</taxon>
        <taxon>Eggerthellales</taxon>
        <taxon>Eggerthellaceae</taxon>
        <taxon>Denitrobacterium</taxon>
    </lineage>
</organism>
<feature type="transmembrane region" description="Helical" evidence="5">
    <location>
        <begin position="225"/>
        <end position="243"/>
    </location>
</feature>
<feature type="transmembrane region" description="Helical" evidence="5">
    <location>
        <begin position="164"/>
        <end position="184"/>
    </location>
</feature>
<feature type="transmembrane region" description="Helical" evidence="5">
    <location>
        <begin position="287"/>
        <end position="308"/>
    </location>
</feature>
<feature type="transmembrane region" description="Helical" evidence="5">
    <location>
        <begin position="45"/>
        <end position="64"/>
    </location>
</feature>
<dbReference type="InterPro" id="IPR036259">
    <property type="entry name" value="MFS_trans_sf"/>
</dbReference>
<dbReference type="GO" id="GO:0005886">
    <property type="term" value="C:plasma membrane"/>
    <property type="evidence" value="ECO:0007669"/>
    <property type="project" value="UniProtKB-SubCell"/>
</dbReference>
<dbReference type="RefSeq" id="WP_066659933.1">
    <property type="nucleotide sequence ID" value="NZ_CP011402.1"/>
</dbReference>
<keyword evidence="4 5" id="KW-0472">Membrane</keyword>
<feature type="transmembrane region" description="Helical" evidence="5">
    <location>
        <begin position="135"/>
        <end position="158"/>
    </location>
</feature>
<feature type="transmembrane region" description="Helical" evidence="5">
    <location>
        <begin position="377"/>
        <end position="398"/>
    </location>
</feature>
<comment type="subcellular location">
    <subcellularLocation>
        <location evidence="1">Cell membrane</location>
        <topology evidence="1">Multi-pass membrane protein</topology>
    </subcellularLocation>
</comment>
<dbReference type="KEGG" id="ddt:AAY81_00260"/>
<dbReference type="GO" id="GO:0022857">
    <property type="term" value="F:transmembrane transporter activity"/>
    <property type="evidence" value="ECO:0007669"/>
    <property type="project" value="InterPro"/>
</dbReference>
<dbReference type="InterPro" id="IPR011701">
    <property type="entry name" value="MFS"/>
</dbReference>
<dbReference type="STRING" id="79604.AAY81_00260"/>
<dbReference type="Proteomes" id="UP000182975">
    <property type="component" value="Unassembled WGS sequence"/>
</dbReference>
<evidence type="ECO:0000313" key="8">
    <source>
        <dbReference type="Proteomes" id="UP000182975"/>
    </source>
</evidence>
<dbReference type="EMBL" id="FOEC01000001">
    <property type="protein sequence ID" value="SEO43616.1"/>
    <property type="molecule type" value="Genomic_DNA"/>
</dbReference>
<feature type="domain" description="Major facilitator superfamily (MFS) profile" evidence="6">
    <location>
        <begin position="8"/>
        <end position="402"/>
    </location>
</feature>
<evidence type="ECO:0000256" key="2">
    <source>
        <dbReference type="ARBA" id="ARBA00022692"/>
    </source>
</evidence>
<dbReference type="OrthoDB" id="182417at2"/>
<sequence>MKDHYEKVITLCCFLFIFANIGLPSTSFSVYQPYIVAMPAVGNTGGSIILAVRTLTTIVAMLFVDRYFNLLGARMGVCFATILTAMGFFAYSIATAMPMFIIGAILAGAGYGFGGMVGMTMLVNRWYEGDRGSAIGFATVGSGVASIVIPVIVVAIISNISLQIAFIVEAYMALIIAAIIGVFLRNDPSAMGMQKHKHIATAAEKAHRVTHHKPIPMPNRTRNRFFLALAAVGGICMGALTYLSVYLTTSGYNDFFAAAMLSVAGVSLTISKYATGKLFDKIDTARATAIMFGLQTAGILCLCAAVVVNPLFAIAGSVFFGAGMALGTVGTSEWSLELAPEHGRGKFIKNCQVVYVIGGLVMNFLPGPLKDLLGSYFYTYVILLVLSVAAMVIVVATLNRWRAPIEA</sequence>
<dbReference type="PANTHER" id="PTHR11360">
    <property type="entry name" value="MONOCARBOXYLATE TRANSPORTER"/>
    <property type="match status" value="1"/>
</dbReference>
<keyword evidence="3 5" id="KW-1133">Transmembrane helix</keyword>
<accession>A0A172RVW6</accession>
<evidence type="ECO:0000256" key="1">
    <source>
        <dbReference type="ARBA" id="ARBA00004651"/>
    </source>
</evidence>
<reference evidence="8" key="1">
    <citation type="submission" date="2016-10" db="EMBL/GenBank/DDBJ databases">
        <authorList>
            <person name="Varghese N."/>
        </authorList>
    </citation>
    <scope>NUCLEOTIDE SEQUENCE [LARGE SCALE GENOMIC DNA]</scope>
    <source>
        <strain evidence="8">DSM 21843</strain>
    </source>
</reference>
<evidence type="ECO:0000259" key="6">
    <source>
        <dbReference type="PROSITE" id="PS50850"/>
    </source>
</evidence>
<feature type="transmembrane region" description="Helical" evidence="5">
    <location>
        <begin position="100"/>
        <end position="123"/>
    </location>
</feature>
<keyword evidence="2 5" id="KW-0812">Transmembrane</keyword>
<dbReference type="InterPro" id="IPR050327">
    <property type="entry name" value="Proton-linked_MCT"/>
</dbReference>
<evidence type="ECO:0000313" key="7">
    <source>
        <dbReference type="EMBL" id="SEO43616.1"/>
    </source>
</evidence>
<dbReference type="AlphaFoldDB" id="A0A172RVW6"/>
<evidence type="ECO:0000256" key="5">
    <source>
        <dbReference type="SAM" id="Phobius"/>
    </source>
</evidence>
<proteinExistence type="predicted"/>
<dbReference type="Gene3D" id="1.20.1250.20">
    <property type="entry name" value="MFS general substrate transporter like domains"/>
    <property type="match status" value="2"/>
</dbReference>
<dbReference type="InterPro" id="IPR020846">
    <property type="entry name" value="MFS_dom"/>
</dbReference>
<evidence type="ECO:0000256" key="3">
    <source>
        <dbReference type="ARBA" id="ARBA00022989"/>
    </source>
</evidence>
<feature type="transmembrane region" description="Helical" evidence="5">
    <location>
        <begin position="255"/>
        <end position="275"/>
    </location>
</feature>
<dbReference type="Pfam" id="PF07690">
    <property type="entry name" value="MFS_1"/>
    <property type="match status" value="1"/>
</dbReference>
<evidence type="ECO:0000256" key="4">
    <source>
        <dbReference type="ARBA" id="ARBA00023136"/>
    </source>
</evidence>
<dbReference type="PANTHER" id="PTHR11360:SF234">
    <property type="entry name" value="MFS-TYPE TRANSPORTER DBAD-RELATED"/>
    <property type="match status" value="1"/>
</dbReference>